<proteinExistence type="predicted"/>
<name>A0ABS3EVS1_9FLAO</name>
<comment type="caution">
    <text evidence="2">The sequence shown here is derived from an EMBL/GenBank/DDBJ whole genome shotgun (WGS) entry which is preliminary data.</text>
</comment>
<dbReference type="Proteomes" id="UP000664163">
    <property type="component" value="Unassembled WGS sequence"/>
</dbReference>
<dbReference type="RefSeq" id="WP_207070657.1">
    <property type="nucleotide sequence ID" value="NZ_JAFLND010000001.1"/>
</dbReference>
<protein>
    <submittedName>
        <fullName evidence="2">Uncharacterized protein</fullName>
    </submittedName>
</protein>
<dbReference type="SUPFAM" id="SSF52317">
    <property type="entry name" value="Class I glutamine amidotransferase-like"/>
    <property type="match status" value="1"/>
</dbReference>
<feature type="transmembrane region" description="Helical" evidence="1">
    <location>
        <begin position="563"/>
        <end position="578"/>
    </location>
</feature>
<feature type="transmembrane region" description="Helical" evidence="1">
    <location>
        <begin position="41"/>
        <end position="59"/>
    </location>
</feature>
<keyword evidence="1" id="KW-1133">Transmembrane helix</keyword>
<organism evidence="2 3">
    <name type="scientific">[Muricauda] lutisoli</name>
    <dbReference type="NCBI Taxonomy" id="2816035"/>
    <lineage>
        <taxon>Bacteria</taxon>
        <taxon>Pseudomonadati</taxon>
        <taxon>Bacteroidota</taxon>
        <taxon>Flavobacteriia</taxon>
        <taxon>Flavobacteriales</taxon>
        <taxon>Flavobacteriaceae</taxon>
        <taxon>Allomuricauda</taxon>
    </lineage>
</organism>
<keyword evidence="1" id="KW-0812">Transmembrane</keyword>
<evidence type="ECO:0000256" key="1">
    <source>
        <dbReference type="SAM" id="Phobius"/>
    </source>
</evidence>
<evidence type="ECO:0000313" key="3">
    <source>
        <dbReference type="Proteomes" id="UP000664163"/>
    </source>
</evidence>
<dbReference type="EMBL" id="JAFLND010000001">
    <property type="protein sequence ID" value="MBO0330248.1"/>
    <property type="molecule type" value="Genomic_DNA"/>
</dbReference>
<evidence type="ECO:0000313" key="2">
    <source>
        <dbReference type="EMBL" id="MBO0330248.1"/>
    </source>
</evidence>
<keyword evidence="3" id="KW-1185">Reference proteome</keyword>
<gene>
    <name evidence="2" type="ORF">J0X13_06785</name>
</gene>
<reference evidence="2 3" key="1">
    <citation type="submission" date="2021-03" db="EMBL/GenBank/DDBJ databases">
        <title>Muricauda sp. CAU 1631 isolated from Incheon.</title>
        <authorList>
            <person name="Kim W."/>
        </authorList>
    </citation>
    <scope>NUCLEOTIDE SEQUENCE [LARGE SCALE GENOMIC DNA]</scope>
    <source>
        <strain evidence="2 3">CAU 1631</strain>
    </source>
</reference>
<keyword evidence="1" id="KW-0472">Membrane</keyword>
<accession>A0ABS3EVS1</accession>
<dbReference type="InterPro" id="IPR029062">
    <property type="entry name" value="Class_I_gatase-like"/>
</dbReference>
<sequence length="584" mass="66293">MSDGAVFLNQNFLWPAVLIGLLLFVVFVWKEWSQRREQRFWIKLVAAFLAIISLVMIVLKPSNRQESSSGKGIVLTHGYRPAQLDSLTAIYKRIPTEEYTKGRTLSILEDTDSLFLLGHGLVPFDLWQIQDKSVAFLGGENVEGWTAISPNKSEAILGESLEINAKYSNPEAGHWAVLTDNGGNPLDSVPFEEIGEQVVTFRTTPIASGEFVYHLLVKNEKGLLSDEPLPIKVVEGEPLKVLMVNTFPTFETKYLKNFLTDRGHEVLARTQLTKDKYKFEYFNGSSDPIYGFTSENLKEYDLLIIDTDSYTGLGRASKAAMEEIVESNGLGVFIQPDESLFRRGDSSYPFKFNRDFITEIMFGEPEQTLQKYPFAFQEEIRKQKVLADSVALAAYVPVQTGKVGTTLLQNTYQLILDGNEPLYAHIWTQILNSIAKERQSVAEWSSVTQYPRPDQPFEFELYTALNDLTLKTDEGTTITLLQDDLMAHKWTGTQYPRKTGWNQLQVSHDSIAPFSYFVYGQNQLQSIADSRTLKANYRTFGKTNSFAASVSATKKELKPISPWWFYIVLLLCLGWFWLEPKLVN</sequence>
<feature type="transmembrane region" description="Helical" evidence="1">
    <location>
        <begin position="12"/>
        <end position="29"/>
    </location>
</feature>